<dbReference type="SUPFAM" id="SSF47413">
    <property type="entry name" value="lambda repressor-like DNA-binding domains"/>
    <property type="match status" value="1"/>
</dbReference>
<dbReference type="InterPro" id="IPR028082">
    <property type="entry name" value="Peripla_BP_I"/>
</dbReference>
<gene>
    <name evidence="5" type="ORF">UT30_C0004G0032</name>
</gene>
<evidence type="ECO:0000313" key="6">
    <source>
        <dbReference type="Proteomes" id="UP000033935"/>
    </source>
</evidence>
<dbReference type="PROSITE" id="PS50932">
    <property type="entry name" value="HTH_LACI_2"/>
    <property type="match status" value="1"/>
</dbReference>
<dbReference type="PANTHER" id="PTHR30146">
    <property type="entry name" value="LACI-RELATED TRANSCRIPTIONAL REPRESSOR"/>
    <property type="match status" value="1"/>
</dbReference>
<keyword evidence="3" id="KW-0804">Transcription</keyword>
<sequence length="324" mass="36128">MNIREIAKISGCSAATVSRVLAGKEGEILISGKTKEKILKICRQYGYEPSIHASRFFSKQAMTVGIVTPSYPGLEDENLSKFMSAAYTALHKYKYRLLPFILDDDFIKSGEYLSIFNRKEIDALIIWGFKGDESWINELDEKKLPFILASNRLKNYPSVSCDDGKGISALVKRCAEKGAEKFIFVACPPCDVGERRKTAFMKNMKNREYHLIQASDFNVEAGLKTAEEIRKYKPDAIICANDKIAVGVISGLKNSGAELPGKVMITGADNIEMTEHCFIPLSTFDQMAYKCGTKCIEIIMKHLKDGTPLESAVIAPEIYIRFSA</sequence>
<dbReference type="CDD" id="cd06267">
    <property type="entry name" value="PBP1_LacI_sugar_binding-like"/>
    <property type="match status" value="1"/>
</dbReference>
<keyword evidence="2" id="KW-0238">DNA-binding</keyword>
<evidence type="ECO:0000313" key="5">
    <source>
        <dbReference type="EMBL" id="KKR04719.1"/>
    </source>
</evidence>
<dbReference type="Proteomes" id="UP000033935">
    <property type="component" value="Unassembled WGS sequence"/>
</dbReference>
<protein>
    <submittedName>
        <fullName evidence="5">Transcriptional regulator</fullName>
    </submittedName>
</protein>
<dbReference type="GO" id="GO:0000976">
    <property type="term" value="F:transcription cis-regulatory region binding"/>
    <property type="evidence" value="ECO:0007669"/>
    <property type="project" value="TreeGrafter"/>
</dbReference>
<name>A0A0G0ML37_9BACT</name>
<dbReference type="AlphaFoldDB" id="A0A0G0ML37"/>
<dbReference type="Gene3D" id="3.40.50.2300">
    <property type="match status" value="2"/>
</dbReference>
<dbReference type="SUPFAM" id="SSF53822">
    <property type="entry name" value="Periplasmic binding protein-like I"/>
    <property type="match status" value="1"/>
</dbReference>
<dbReference type="Pfam" id="PF00356">
    <property type="entry name" value="LacI"/>
    <property type="match status" value="1"/>
</dbReference>
<dbReference type="SMART" id="SM00354">
    <property type="entry name" value="HTH_LACI"/>
    <property type="match status" value="1"/>
</dbReference>
<reference evidence="5 6" key="1">
    <citation type="journal article" date="2015" name="Nature">
        <title>rRNA introns, odd ribosomes, and small enigmatic genomes across a large radiation of phyla.</title>
        <authorList>
            <person name="Brown C.T."/>
            <person name="Hug L.A."/>
            <person name="Thomas B.C."/>
            <person name="Sharon I."/>
            <person name="Castelle C.J."/>
            <person name="Singh A."/>
            <person name="Wilkins M.J."/>
            <person name="Williams K.H."/>
            <person name="Banfield J.F."/>
        </authorList>
    </citation>
    <scope>NUCLEOTIDE SEQUENCE [LARGE SCALE GENOMIC DNA]</scope>
</reference>
<keyword evidence="1" id="KW-0805">Transcription regulation</keyword>
<dbReference type="PANTHER" id="PTHR30146:SF24">
    <property type="entry name" value="XYLOSE OPERON REGULATORY PROTEIN"/>
    <property type="match status" value="1"/>
</dbReference>
<organism evidence="5 6">
    <name type="scientific">Candidatus Uhrbacteria bacterium GW2011_GWF2_39_13</name>
    <dbReference type="NCBI Taxonomy" id="1618995"/>
    <lineage>
        <taxon>Bacteria</taxon>
        <taxon>Candidatus Uhriibacteriota</taxon>
    </lineage>
</organism>
<proteinExistence type="predicted"/>
<dbReference type="Gene3D" id="1.10.260.40">
    <property type="entry name" value="lambda repressor-like DNA-binding domains"/>
    <property type="match status" value="1"/>
</dbReference>
<dbReference type="InterPro" id="IPR010982">
    <property type="entry name" value="Lambda_DNA-bd_dom_sf"/>
</dbReference>
<dbReference type="CDD" id="cd01392">
    <property type="entry name" value="HTH_LacI"/>
    <property type="match status" value="1"/>
</dbReference>
<dbReference type="InterPro" id="IPR000843">
    <property type="entry name" value="HTH_LacI"/>
</dbReference>
<feature type="domain" description="HTH lacI-type" evidence="4">
    <location>
        <begin position="1"/>
        <end position="58"/>
    </location>
</feature>
<evidence type="ECO:0000256" key="2">
    <source>
        <dbReference type="ARBA" id="ARBA00023125"/>
    </source>
</evidence>
<dbReference type="EMBL" id="LBWG01000004">
    <property type="protein sequence ID" value="KKR04719.1"/>
    <property type="molecule type" value="Genomic_DNA"/>
</dbReference>
<evidence type="ECO:0000259" key="4">
    <source>
        <dbReference type="PROSITE" id="PS50932"/>
    </source>
</evidence>
<dbReference type="InterPro" id="IPR046335">
    <property type="entry name" value="LacI/GalR-like_sensor"/>
</dbReference>
<comment type="caution">
    <text evidence="5">The sequence shown here is derived from an EMBL/GenBank/DDBJ whole genome shotgun (WGS) entry which is preliminary data.</text>
</comment>
<dbReference type="GO" id="GO:0003700">
    <property type="term" value="F:DNA-binding transcription factor activity"/>
    <property type="evidence" value="ECO:0007669"/>
    <property type="project" value="TreeGrafter"/>
</dbReference>
<accession>A0A0G0ML37</accession>
<dbReference type="Pfam" id="PF13377">
    <property type="entry name" value="Peripla_BP_3"/>
    <property type="match status" value="1"/>
</dbReference>
<evidence type="ECO:0000256" key="3">
    <source>
        <dbReference type="ARBA" id="ARBA00023163"/>
    </source>
</evidence>
<evidence type="ECO:0000256" key="1">
    <source>
        <dbReference type="ARBA" id="ARBA00023015"/>
    </source>
</evidence>